<reference evidence="2" key="1">
    <citation type="submission" date="2022-06" db="EMBL/GenBank/DDBJ databases">
        <title>WGS of actinobacteria.</title>
        <authorList>
            <person name="Thawai C."/>
        </authorList>
    </citation>
    <scope>NUCLEOTIDE SEQUENCE</scope>
    <source>
        <strain evidence="2">AA8</strain>
    </source>
</reference>
<gene>
    <name evidence="2" type="ORF">NQU55_28025</name>
</gene>
<feature type="domain" description="PLL-like beta propeller" evidence="1">
    <location>
        <begin position="20"/>
        <end position="62"/>
    </location>
</feature>
<accession>A0A9X2LMB8</accession>
<dbReference type="RefSeq" id="WP_168096140.1">
    <property type="nucleotide sequence ID" value="NZ_JAATER010000573.1"/>
</dbReference>
<proteinExistence type="predicted"/>
<dbReference type="AlphaFoldDB" id="A0A9X2LMB8"/>
<organism evidence="2 3">
    <name type="scientific">Streptomyces telluris</name>
    <dbReference type="NCBI Taxonomy" id="2720021"/>
    <lineage>
        <taxon>Bacteria</taxon>
        <taxon>Bacillati</taxon>
        <taxon>Actinomycetota</taxon>
        <taxon>Actinomycetes</taxon>
        <taxon>Kitasatosporales</taxon>
        <taxon>Streptomycetaceae</taxon>
        <taxon>Streptomyces</taxon>
    </lineage>
</organism>
<dbReference type="Proteomes" id="UP001142374">
    <property type="component" value="Unassembled WGS sequence"/>
</dbReference>
<evidence type="ECO:0000313" key="2">
    <source>
        <dbReference type="EMBL" id="MCQ8773576.1"/>
    </source>
</evidence>
<name>A0A9X2LMB8_9ACTN</name>
<dbReference type="EMBL" id="JANIID010000031">
    <property type="protein sequence ID" value="MCQ8773576.1"/>
    <property type="molecule type" value="Genomic_DNA"/>
</dbReference>
<dbReference type="InterPro" id="IPR058502">
    <property type="entry name" value="PLL-like_beta-prop"/>
</dbReference>
<comment type="caution">
    <text evidence="2">The sequence shown here is derived from an EMBL/GenBank/DDBJ whole genome shotgun (WGS) entry which is preliminary data.</text>
</comment>
<dbReference type="Pfam" id="PF26607">
    <property type="entry name" value="DUF8189"/>
    <property type="match status" value="1"/>
</dbReference>
<dbReference type="SUPFAM" id="SSF89372">
    <property type="entry name" value="Fucose-specific lectin"/>
    <property type="match status" value="1"/>
</dbReference>
<evidence type="ECO:0000259" key="1">
    <source>
        <dbReference type="Pfam" id="PF26607"/>
    </source>
</evidence>
<evidence type="ECO:0000313" key="3">
    <source>
        <dbReference type="Proteomes" id="UP001142374"/>
    </source>
</evidence>
<sequence length="65" mass="7088">MPGTLAAAPQQGVGHFGSSIAAARNADGRLELFGADRTQGVWHRWQRRPGGDWSGWEKFDGVLRP</sequence>
<keyword evidence="3" id="KW-1185">Reference proteome</keyword>
<protein>
    <recommendedName>
        <fullName evidence="1">PLL-like beta propeller domain-containing protein</fullName>
    </recommendedName>
</protein>